<dbReference type="InterPro" id="IPR018244">
    <property type="entry name" value="Allrgn_V5/Tpx1_CS"/>
</dbReference>
<name>A0AA41RKH7_PAPNU</name>
<dbReference type="Proteomes" id="UP001177140">
    <property type="component" value="Unassembled WGS sequence"/>
</dbReference>
<dbReference type="GO" id="GO:0005576">
    <property type="term" value="C:extracellular region"/>
    <property type="evidence" value="ECO:0007669"/>
    <property type="project" value="InterPro"/>
</dbReference>
<evidence type="ECO:0000259" key="2">
    <source>
        <dbReference type="SMART" id="SM00198"/>
    </source>
</evidence>
<protein>
    <recommendedName>
        <fullName evidence="2">SCP domain-containing protein</fullName>
    </recommendedName>
</protein>
<feature type="signal peptide" evidence="1">
    <location>
        <begin position="1"/>
        <end position="18"/>
    </location>
</feature>
<organism evidence="3 4">
    <name type="scientific">Papaver nudicaule</name>
    <name type="common">Iceland poppy</name>
    <dbReference type="NCBI Taxonomy" id="74823"/>
    <lineage>
        <taxon>Eukaryota</taxon>
        <taxon>Viridiplantae</taxon>
        <taxon>Streptophyta</taxon>
        <taxon>Embryophyta</taxon>
        <taxon>Tracheophyta</taxon>
        <taxon>Spermatophyta</taxon>
        <taxon>Magnoliopsida</taxon>
        <taxon>Ranunculales</taxon>
        <taxon>Papaveraceae</taxon>
        <taxon>Papaveroideae</taxon>
        <taxon>Papaver</taxon>
    </lineage>
</organism>
<dbReference type="AlphaFoldDB" id="A0AA41RKH7"/>
<dbReference type="SUPFAM" id="SSF55797">
    <property type="entry name" value="PR-1-like"/>
    <property type="match status" value="1"/>
</dbReference>
<dbReference type="FunFam" id="3.40.33.10:FF:000004">
    <property type="entry name" value="CAP, cysteine-rich secretory protein, antigen 5"/>
    <property type="match status" value="1"/>
</dbReference>
<keyword evidence="1" id="KW-0732">Signal</keyword>
<sequence>MKLLFLTVAALLVCVSQAQSTQQDYVNTHNTARAAVYSGDLLTWNSTLEAYAQNVANSRISSCSIQATSPRLYGENIASGFYLTGTQAVNLWVSEKAPGGHYSYPTCAPGYICDHYTQVVWRNSNQLGCARVICANTGNTKALVVCYYSPPGNVAGEVPY</sequence>
<evidence type="ECO:0000256" key="1">
    <source>
        <dbReference type="SAM" id="SignalP"/>
    </source>
</evidence>
<dbReference type="Pfam" id="PF00188">
    <property type="entry name" value="CAP"/>
    <property type="match status" value="1"/>
</dbReference>
<evidence type="ECO:0000313" key="3">
    <source>
        <dbReference type="EMBL" id="MCL7021879.1"/>
    </source>
</evidence>
<feature type="chain" id="PRO_5041370073" description="SCP domain-containing protein" evidence="1">
    <location>
        <begin position="19"/>
        <end position="160"/>
    </location>
</feature>
<proteinExistence type="predicted"/>
<dbReference type="PROSITE" id="PS01009">
    <property type="entry name" value="CRISP_1"/>
    <property type="match status" value="1"/>
</dbReference>
<dbReference type="Gene3D" id="3.40.33.10">
    <property type="entry name" value="CAP"/>
    <property type="match status" value="1"/>
</dbReference>
<keyword evidence="4" id="KW-1185">Reference proteome</keyword>
<dbReference type="InterPro" id="IPR035940">
    <property type="entry name" value="CAP_sf"/>
</dbReference>
<feature type="domain" description="SCP" evidence="2">
    <location>
        <begin position="20"/>
        <end position="156"/>
    </location>
</feature>
<dbReference type="InterPro" id="IPR014044">
    <property type="entry name" value="CAP_dom"/>
</dbReference>
<evidence type="ECO:0000313" key="4">
    <source>
        <dbReference type="Proteomes" id="UP001177140"/>
    </source>
</evidence>
<dbReference type="InterPro" id="IPR001283">
    <property type="entry name" value="CRISP-related"/>
</dbReference>
<comment type="caution">
    <text evidence="3">The sequence shown here is derived from an EMBL/GenBank/DDBJ whole genome shotgun (WGS) entry which is preliminary data.</text>
</comment>
<accession>A0AA41RKH7</accession>
<reference evidence="3" key="1">
    <citation type="submission" date="2022-03" db="EMBL/GenBank/DDBJ databases">
        <title>A functionally conserved STORR gene fusion in Papaver species that diverged 16.8 million years ago.</title>
        <authorList>
            <person name="Catania T."/>
        </authorList>
    </citation>
    <scope>NUCLEOTIDE SEQUENCE</scope>
    <source>
        <strain evidence="3">S-191538</strain>
    </source>
</reference>
<dbReference type="EMBL" id="JAJJMA010005532">
    <property type="protein sequence ID" value="MCL7021879.1"/>
    <property type="molecule type" value="Genomic_DNA"/>
</dbReference>
<dbReference type="PANTHER" id="PTHR10334">
    <property type="entry name" value="CYSTEINE-RICH SECRETORY PROTEIN-RELATED"/>
    <property type="match status" value="1"/>
</dbReference>
<gene>
    <name evidence="3" type="ORF">MKW94_003554</name>
</gene>
<dbReference type="SMART" id="SM00198">
    <property type="entry name" value="SCP"/>
    <property type="match status" value="1"/>
</dbReference>
<dbReference type="PRINTS" id="PR00837">
    <property type="entry name" value="V5TPXLIKE"/>
</dbReference>